<dbReference type="GO" id="GO:0003723">
    <property type="term" value="F:RNA binding"/>
    <property type="evidence" value="ECO:0007669"/>
    <property type="project" value="UniProtKB-UniRule"/>
</dbReference>
<dbReference type="EMBL" id="AMPZ03000001">
    <property type="protein sequence ID" value="KAH9594716.1"/>
    <property type="molecule type" value="Genomic_DNA"/>
</dbReference>
<dbReference type="PROSITE" id="PS50102">
    <property type="entry name" value="RRM"/>
    <property type="match status" value="2"/>
</dbReference>
<evidence type="ECO:0000256" key="7">
    <source>
        <dbReference type="SAM" id="Phobius"/>
    </source>
</evidence>
<dbReference type="InterPro" id="IPR003954">
    <property type="entry name" value="RRM_euk-type"/>
</dbReference>
<dbReference type="InterPro" id="IPR035979">
    <property type="entry name" value="RBD_domain_sf"/>
</dbReference>
<dbReference type="PANTHER" id="PTHR47330">
    <property type="entry name" value="POLY(U)-BINDING-SPLICING FACTOR PUF60-B-RELATED"/>
    <property type="match status" value="1"/>
</dbReference>
<dbReference type="InterPro" id="IPR000504">
    <property type="entry name" value="RRM_dom"/>
</dbReference>
<feature type="transmembrane region" description="Helical" evidence="7">
    <location>
        <begin position="42"/>
        <end position="65"/>
    </location>
</feature>
<dbReference type="GO" id="GO:0006376">
    <property type="term" value="P:mRNA splice site recognition"/>
    <property type="evidence" value="ECO:0007669"/>
    <property type="project" value="TreeGrafter"/>
</dbReference>
<dbReference type="FunFam" id="3.30.70.330:FF:000382">
    <property type="entry name" value="G-patch domain-containing protein"/>
    <property type="match status" value="1"/>
</dbReference>
<feature type="region of interest" description="Disordered" evidence="6">
    <location>
        <begin position="393"/>
        <end position="417"/>
    </location>
</feature>
<keyword evidence="7" id="KW-0812">Transmembrane</keyword>
<evidence type="ECO:0000256" key="3">
    <source>
        <dbReference type="ARBA" id="ARBA00022884"/>
    </source>
</evidence>
<proteinExistence type="predicted"/>
<keyword evidence="3" id="KW-0694">RNA-binding</keyword>
<evidence type="ECO:0000256" key="5">
    <source>
        <dbReference type="ARBA" id="ARBA00023242"/>
    </source>
</evidence>
<feature type="region of interest" description="Disordered" evidence="6">
    <location>
        <begin position="454"/>
        <end position="477"/>
    </location>
</feature>
<dbReference type="Pfam" id="PF00076">
    <property type="entry name" value="RRM_1"/>
    <property type="match status" value="2"/>
</dbReference>
<evidence type="ECO:0000313" key="9">
    <source>
        <dbReference type="Proteomes" id="UP000471633"/>
    </source>
</evidence>
<dbReference type="GO" id="GO:0071011">
    <property type="term" value="C:precatalytic spliceosome"/>
    <property type="evidence" value="ECO:0007669"/>
    <property type="project" value="TreeGrafter"/>
</dbReference>
<reference evidence="8" key="1">
    <citation type="journal article" date="2012" name="Nat. Genet.">
        <title>Whole-genome sequence of Schistosoma haematobium.</title>
        <authorList>
            <person name="Young N.D."/>
            <person name="Jex A.R."/>
            <person name="Li B."/>
            <person name="Liu S."/>
            <person name="Yang L."/>
            <person name="Xiong Z."/>
            <person name="Li Y."/>
            <person name="Cantacessi C."/>
            <person name="Hall R.S."/>
            <person name="Xu X."/>
            <person name="Chen F."/>
            <person name="Wu X."/>
            <person name="Zerlotini A."/>
            <person name="Oliveira G."/>
            <person name="Hofmann A."/>
            <person name="Zhang G."/>
            <person name="Fang X."/>
            <person name="Kang Y."/>
            <person name="Campbell B.E."/>
            <person name="Loukas A."/>
            <person name="Ranganathan S."/>
            <person name="Rollinson D."/>
            <person name="Rinaldi G."/>
            <person name="Brindley P.J."/>
            <person name="Yang H."/>
            <person name="Wang J."/>
            <person name="Wang J."/>
            <person name="Gasser R.B."/>
        </authorList>
    </citation>
    <scope>NUCLEOTIDE SEQUENCE</scope>
</reference>
<dbReference type="SUPFAM" id="SSF54928">
    <property type="entry name" value="RNA-binding domain, RBD"/>
    <property type="match status" value="2"/>
</dbReference>
<accession>A0A6A5DF65</accession>
<dbReference type="Gene3D" id="3.30.70.330">
    <property type="match status" value="3"/>
</dbReference>
<evidence type="ECO:0000256" key="1">
    <source>
        <dbReference type="ARBA" id="ARBA00004123"/>
    </source>
</evidence>
<evidence type="ECO:0000256" key="2">
    <source>
        <dbReference type="ARBA" id="ARBA00022664"/>
    </source>
</evidence>
<dbReference type="PANTHER" id="PTHR47330:SF1">
    <property type="entry name" value="POLY(U)-BINDING-SPLICING FACTOR PUF60"/>
    <property type="match status" value="1"/>
</dbReference>
<dbReference type="GO" id="GO:0000380">
    <property type="term" value="P:alternative mRNA splicing, via spliceosome"/>
    <property type="evidence" value="ECO:0007669"/>
    <property type="project" value="TreeGrafter"/>
</dbReference>
<sequence>MKWVSADYDKLSRSTTLLIYNTDIFDVRCLKAVLHLAVFSPFWLAVYLGRSLVVFLTFSYMMFVLNNGSSLPPLNLITMATVIEANGPVYNGPGASKPSSPFVLCNLELSQRAAVEKAKKYAMEQSIRSVLLRQTQSQQSLQLNNIKKNQTVALLNRVYVGSIAYDVKEDSLKQVFSPFGPIKSVNLSWDPSTQKHKGFAFLEFEYPEAAQLAIDQMNGTSFGGRQLKVGRPSNLTNAEPVINELVNEHNLHNRIYVAGIHLDLTEDDVSLVFEAFGKIVFCKLQPDPTRPMRHRGFGYIEYESTQSAADAVGSMNQFNLGGQLLRVCKAISPPDGISSASSSNLPPAAAVAAASATAKVLSMETEQLPVNSYSKQPEVAHPVVLNTLSSTTTQSTNLTNSSLPTCSPTTVPTTGQPTLDQPSLSADFNATFTHVNNYNENSNAVAVGTWQPEVPGQYSHAQPSSGSPSSFTSHSASSGNPNFFSGGVLILRNMVGPEDCDDELEGEVAGECSKYGSVEKVLIHQGSAHETNEEFVNIFVVFSDPCSVHNAANALNKRYFAGRQITAEPYDVEAFMMNDLSR</sequence>
<comment type="caution">
    <text evidence="8">The sequence shown here is derived from an EMBL/GenBank/DDBJ whole genome shotgun (WGS) entry which is preliminary data.</text>
</comment>
<dbReference type="GeneID" id="24591684"/>
<reference evidence="8" key="3">
    <citation type="submission" date="2021-06" db="EMBL/GenBank/DDBJ databases">
        <title>Chromosome-level genome assembly for S. haematobium.</title>
        <authorList>
            <person name="Stroehlein A.J."/>
        </authorList>
    </citation>
    <scope>NUCLEOTIDE SEQUENCE</scope>
</reference>
<dbReference type="RefSeq" id="XP_012795619.2">
    <property type="nucleotide sequence ID" value="XM_012940165.3"/>
</dbReference>
<dbReference type="AlphaFoldDB" id="A0A6A5DF65"/>
<dbReference type="CTD" id="24591684"/>
<evidence type="ECO:0000313" key="8">
    <source>
        <dbReference type="EMBL" id="KAH9594716.1"/>
    </source>
</evidence>
<keyword evidence="7" id="KW-1133">Transmembrane helix</keyword>
<dbReference type="InterPro" id="IPR012677">
    <property type="entry name" value="Nucleotide-bd_a/b_plait_sf"/>
</dbReference>
<dbReference type="CDD" id="cd12370">
    <property type="entry name" value="RRM1_PUF60"/>
    <property type="match status" value="1"/>
</dbReference>
<evidence type="ECO:0000256" key="6">
    <source>
        <dbReference type="SAM" id="MobiDB-lite"/>
    </source>
</evidence>
<dbReference type="SMART" id="SM00360">
    <property type="entry name" value="RRM"/>
    <property type="match status" value="3"/>
</dbReference>
<dbReference type="SMART" id="SM00361">
    <property type="entry name" value="RRM_1"/>
    <property type="match status" value="3"/>
</dbReference>
<feature type="compositionally biased region" description="Polar residues" evidence="6">
    <location>
        <begin position="404"/>
        <end position="417"/>
    </location>
</feature>
<dbReference type="Proteomes" id="UP000471633">
    <property type="component" value="Unassembled WGS sequence"/>
</dbReference>
<reference evidence="8" key="4">
    <citation type="journal article" date="2022" name="PLoS Pathog.">
        <title>Chromosome-level genome of Schistosoma haematobium underpins genome-wide explorations of molecular variation.</title>
        <authorList>
            <person name="Stroehlein A.J."/>
            <person name="Korhonen P.K."/>
            <person name="Lee V.V."/>
            <person name="Ralph S.A."/>
            <person name="Mentink-Kane M."/>
            <person name="You H."/>
            <person name="McManus D.P."/>
            <person name="Tchuente L.T."/>
            <person name="Stothard J.R."/>
            <person name="Kaur P."/>
            <person name="Dudchenko O."/>
            <person name="Aiden E.L."/>
            <person name="Yang B."/>
            <person name="Yang H."/>
            <person name="Emery A.M."/>
            <person name="Webster B.L."/>
            <person name="Brindley P.J."/>
            <person name="Rollinson D."/>
            <person name="Chang B.C.H."/>
            <person name="Gasser R.B."/>
            <person name="Young N.D."/>
        </authorList>
    </citation>
    <scope>NUCLEOTIDE SEQUENCE</scope>
</reference>
<name>A0A6A5DF65_SCHHA</name>
<reference evidence="8" key="2">
    <citation type="journal article" date="2019" name="Gigascience">
        <title>High-quality Schistosoma haematobium genome achieved by single-molecule and long-range sequencing.</title>
        <authorList>
            <person name="Stroehlein A.J."/>
            <person name="Korhonen P.K."/>
            <person name="Chong T.M."/>
            <person name="Lim Y.L."/>
            <person name="Chan K.G."/>
            <person name="Webster B."/>
            <person name="Rollinson D."/>
            <person name="Brindley P.J."/>
            <person name="Gasser R.B."/>
            <person name="Young N.D."/>
        </authorList>
    </citation>
    <scope>NUCLEOTIDE SEQUENCE</scope>
</reference>
<evidence type="ECO:0000256" key="4">
    <source>
        <dbReference type="ARBA" id="ARBA00023187"/>
    </source>
</evidence>
<protein>
    <submittedName>
        <fullName evidence="8">Poly(U)-binding-splicing factor puf60, variant 2</fullName>
    </submittedName>
</protein>
<dbReference type="InterPro" id="IPR051974">
    <property type="entry name" value="PUF60_regulator"/>
</dbReference>
<comment type="subcellular location">
    <subcellularLocation>
        <location evidence="1">Nucleus</location>
    </subcellularLocation>
</comment>
<dbReference type="KEGG" id="shx:MS3_00007895"/>
<dbReference type="GO" id="GO:0000381">
    <property type="term" value="P:regulation of alternative mRNA splicing, via spliceosome"/>
    <property type="evidence" value="ECO:0007669"/>
    <property type="project" value="TreeGrafter"/>
</dbReference>
<feature type="compositionally biased region" description="Low complexity" evidence="6">
    <location>
        <begin position="393"/>
        <end position="403"/>
    </location>
</feature>
<keyword evidence="2" id="KW-0507">mRNA processing</keyword>
<dbReference type="GO" id="GO:0071013">
    <property type="term" value="C:catalytic step 2 spliceosome"/>
    <property type="evidence" value="ECO:0007669"/>
    <property type="project" value="TreeGrafter"/>
</dbReference>
<dbReference type="InterPro" id="IPR034209">
    <property type="entry name" value="PUF60_RRM1"/>
</dbReference>
<keyword evidence="7" id="KW-0472">Membrane</keyword>
<keyword evidence="5" id="KW-0539">Nucleus</keyword>
<feature type="compositionally biased region" description="Low complexity" evidence="6">
    <location>
        <begin position="459"/>
        <end position="477"/>
    </location>
</feature>
<keyword evidence="4" id="KW-0508">mRNA splicing</keyword>
<gene>
    <name evidence="8" type="primary">PUF60_5</name>
    <name evidence="8" type="ORF">MS3_00007895</name>
</gene>
<keyword evidence="9" id="KW-1185">Reference proteome</keyword>
<organism evidence="8 9">
    <name type="scientific">Schistosoma haematobium</name>
    <name type="common">Blood fluke</name>
    <dbReference type="NCBI Taxonomy" id="6185"/>
    <lineage>
        <taxon>Eukaryota</taxon>
        <taxon>Metazoa</taxon>
        <taxon>Spiralia</taxon>
        <taxon>Lophotrochozoa</taxon>
        <taxon>Platyhelminthes</taxon>
        <taxon>Trematoda</taxon>
        <taxon>Digenea</taxon>
        <taxon>Strigeidida</taxon>
        <taxon>Schistosomatoidea</taxon>
        <taxon>Schistosomatidae</taxon>
        <taxon>Schistosoma</taxon>
    </lineage>
</organism>